<comment type="caution">
    <text evidence="3">The sequence shown here is derived from an EMBL/GenBank/DDBJ whole genome shotgun (WGS) entry which is preliminary data.</text>
</comment>
<sequence>MITGENYIGFQKSSEGAITFKTFNPQLNIENDTVFSEANLKEINQAVCLATDAFRTFQNTSGTQKAKFLNAIADEILELGDELIETYCSETGLPEGRAKGERGRTIFQLRSFAELVKEGSWVEATIDTAIPDRQPLPKSDIRKMMVPIGPVVVFGASNFPLAYSTAGGDTAAALAAGCPVIVKSHPMHAGTGELVASAIIKAAKETGMPNGVFSNLNSSGIDVGVQLVKHPDVKAVGFTGSIKAGRALYDLASHRKEPIPVFAEMGSVNPVVILPNALKTKGNVLAKTYANSITLGTGQFCTNPGLLLGIKSEVLDDFIENLSEEIIKIEPSCMLHPNIIGSYETNKENLLNQDRLNVVSQYDADVNINYARQAIATASGSAFLENPAFHKEVFGPFSIIVQCENEEQLEQVISKLDGQLTGTLIADNDEASNYNKVISALQNRVGRIIFNGVPTGVEVCPSMVHGGPYPASTDSRFTAVGVNSIKRWVRPFSYQDWPNSLLPDELKNENPLDISRTVNNKLTKDKLN</sequence>
<organism evidence="3 4">
    <name type="scientific">Hyunsoonleella aestuarii</name>
    <dbReference type="NCBI Taxonomy" id="912802"/>
    <lineage>
        <taxon>Bacteria</taxon>
        <taxon>Pseudomonadati</taxon>
        <taxon>Bacteroidota</taxon>
        <taxon>Flavobacteriia</taxon>
        <taxon>Flavobacteriales</taxon>
        <taxon>Flavobacteriaceae</taxon>
    </lineage>
</organism>
<dbReference type="RefSeq" id="WP_139001677.1">
    <property type="nucleotide sequence ID" value="NZ_BAABAV010000001.1"/>
</dbReference>
<protein>
    <submittedName>
        <fullName evidence="3">Aldehyde dehydrogenase (NADP(+))</fullName>
    </submittedName>
</protein>
<dbReference type="InterPro" id="IPR050740">
    <property type="entry name" value="Aldehyde_DH_Superfamily"/>
</dbReference>
<dbReference type="InterPro" id="IPR015590">
    <property type="entry name" value="Aldehyde_DH_dom"/>
</dbReference>
<dbReference type="PANTHER" id="PTHR43353">
    <property type="entry name" value="SUCCINATE-SEMIALDEHYDE DEHYDROGENASE, MITOCHONDRIAL"/>
    <property type="match status" value="1"/>
</dbReference>
<evidence type="ECO:0000313" key="3">
    <source>
        <dbReference type="EMBL" id="GAA4268360.1"/>
    </source>
</evidence>
<name>A0ABP8E8I3_9FLAO</name>
<dbReference type="InterPro" id="IPR016161">
    <property type="entry name" value="Ald_DH/histidinol_DH"/>
</dbReference>
<dbReference type="SUPFAM" id="SSF53720">
    <property type="entry name" value="ALDH-like"/>
    <property type="match status" value="1"/>
</dbReference>
<dbReference type="CDD" id="cd07129">
    <property type="entry name" value="ALDH_KGSADH"/>
    <property type="match status" value="1"/>
</dbReference>
<accession>A0ABP8E8I3</accession>
<evidence type="ECO:0000259" key="2">
    <source>
        <dbReference type="Pfam" id="PF00171"/>
    </source>
</evidence>
<dbReference type="Pfam" id="PF00171">
    <property type="entry name" value="Aldedh"/>
    <property type="match status" value="1"/>
</dbReference>
<proteinExistence type="predicted"/>
<evidence type="ECO:0000256" key="1">
    <source>
        <dbReference type="ARBA" id="ARBA00023002"/>
    </source>
</evidence>
<dbReference type="InterPro" id="IPR044151">
    <property type="entry name" value="ALDH_KGSADH"/>
</dbReference>
<dbReference type="EMBL" id="BAABAV010000001">
    <property type="protein sequence ID" value="GAA4268360.1"/>
    <property type="molecule type" value="Genomic_DNA"/>
</dbReference>
<reference evidence="4" key="1">
    <citation type="journal article" date="2019" name="Int. J. Syst. Evol. Microbiol.">
        <title>The Global Catalogue of Microorganisms (GCM) 10K type strain sequencing project: providing services to taxonomists for standard genome sequencing and annotation.</title>
        <authorList>
            <consortium name="The Broad Institute Genomics Platform"/>
            <consortium name="The Broad Institute Genome Sequencing Center for Infectious Disease"/>
            <person name="Wu L."/>
            <person name="Ma J."/>
        </authorList>
    </citation>
    <scope>NUCLEOTIDE SEQUENCE [LARGE SCALE GENOMIC DNA]</scope>
    <source>
        <strain evidence="4">JCM 17452</strain>
    </source>
</reference>
<evidence type="ECO:0000313" key="4">
    <source>
        <dbReference type="Proteomes" id="UP001500027"/>
    </source>
</evidence>
<dbReference type="Gene3D" id="3.40.605.10">
    <property type="entry name" value="Aldehyde Dehydrogenase, Chain A, domain 1"/>
    <property type="match status" value="1"/>
</dbReference>
<dbReference type="InterPro" id="IPR016162">
    <property type="entry name" value="Ald_DH_N"/>
</dbReference>
<dbReference type="InterPro" id="IPR016163">
    <property type="entry name" value="Ald_DH_C"/>
</dbReference>
<keyword evidence="1" id="KW-0560">Oxidoreductase</keyword>
<feature type="domain" description="Aldehyde dehydrogenase" evidence="2">
    <location>
        <begin position="18"/>
        <end position="460"/>
    </location>
</feature>
<dbReference type="Proteomes" id="UP001500027">
    <property type="component" value="Unassembled WGS sequence"/>
</dbReference>
<keyword evidence="4" id="KW-1185">Reference proteome</keyword>
<gene>
    <name evidence="3" type="ORF">GCM10022257_04610</name>
</gene>
<dbReference type="PANTHER" id="PTHR43353:SF3">
    <property type="entry name" value="ALDEHYDE DEHYDROGENASE-RELATED"/>
    <property type="match status" value="1"/>
</dbReference>
<dbReference type="Gene3D" id="3.40.309.10">
    <property type="entry name" value="Aldehyde Dehydrogenase, Chain A, domain 2"/>
    <property type="match status" value="1"/>
</dbReference>